<dbReference type="RefSeq" id="WP_161815462.1">
    <property type="nucleotide sequence ID" value="NZ_BLJN01000007.1"/>
</dbReference>
<comment type="subcellular location">
    <subcellularLocation>
        <location evidence="1">Membrane</location>
        <topology evidence="1">Multi-pass membrane protein</topology>
    </subcellularLocation>
</comment>
<evidence type="ECO:0000256" key="6">
    <source>
        <dbReference type="SAM" id="Phobius"/>
    </source>
</evidence>
<keyword evidence="4 6" id="KW-1133">Transmembrane helix</keyword>
<dbReference type="EMBL" id="BLJN01000007">
    <property type="protein sequence ID" value="GFE83842.1"/>
    <property type="molecule type" value="Genomic_DNA"/>
</dbReference>
<dbReference type="InterPro" id="IPR000620">
    <property type="entry name" value="EamA_dom"/>
</dbReference>
<evidence type="ECO:0000256" key="2">
    <source>
        <dbReference type="ARBA" id="ARBA00007362"/>
    </source>
</evidence>
<evidence type="ECO:0000256" key="3">
    <source>
        <dbReference type="ARBA" id="ARBA00022692"/>
    </source>
</evidence>
<dbReference type="SUPFAM" id="SSF103481">
    <property type="entry name" value="Multidrug resistance efflux transporter EmrE"/>
    <property type="match status" value="2"/>
</dbReference>
<keyword evidence="5 6" id="KW-0472">Membrane</keyword>
<dbReference type="Pfam" id="PF00892">
    <property type="entry name" value="EamA"/>
    <property type="match status" value="2"/>
</dbReference>
<dbReference type="GO" id="GO:0016020">
    <property type="term" value="C:membrane"/>
    <property type="evidence" value="ECO:0007669"/>
    <property type="project" value="UniProtKB-SubCell"/>
</dbReference>
<feature type="transmembrane region" description="Helical" evidence="6">
    <location>
        <begin position="69"/>
        <end position="95"/>
    </location>
</feature>
<evidence type="ECO:0000313" key="9">
    <source>
        <dbReference type="Proteomes" id="UP000445000"/>
    </source>
</evidence>
<evidence type="ECO:0000259" key="7">
    <source>
        <dbReference type="Pfam" id="PF00892"/>
    </source>
</evidence>
<organism evidence="8 9">
    <name type="scientific">Steroidobacter agaridevorans</name>
    <dbReference type="NCBI Taxonomy" id="2695856"/>
    <lineage>
        <taxon>Bacteria</taxon>
        <taxon>Pseudomonadati</taxon>
        <taxon>Pseudomonadota</taxon>
        <taxon>Gammaproteobacteria</taxon>
        <taxon>Steroidobacterales</taxon>
        <taxon>Steroidobacteraceae</taxon>
        <taxon>Steroidobacter</taxon>
    </lineage>
</organism>
<comment type="caution">
    <text evidence="8">The sequence shown here is derived from an EMBL/GenBank/DDBJ whole genome shotgun (WGS) entry which is preliminary data.</text>
</comment>
<feature type="transmembrane region" description="Helical" evidence="6">
    <location>
        <begin position="248"/>
        <end position="268"/>
    </location>
</feature>
<comment type="similarity">
    <text evidence="2">Belongs to the EamA transporter family.</text>
</comment>
<dbReference type="PANTHER" id="PTHR32322">
    <property type="entry name" value="INNER MEMBRANE TRANSPORTER"/>
    <property type="match status" value="1"/>
</dbReference>
<feature type="domain" description="EamA" evidence="7">
    <location>
        <begin position="9"/>
        <end position="142"/>
    </location>
</feature>
<gene>
    <name evidence="8" type="ORF">GCM10011487_58420</name>
</gene>
<dbReference type="InterPro" id="IPR050638">
    <property type="entry name" value="AA-Vitamin_Transporters"/>
</dbReference>
<feature type="transmembrane region" description="Helical" evidence="6">
    <location>
        <begin position="218"/>
        <end position="241"/>
    </location>
</feature>
<feature type="transmembrane region" description="Helical" evidence="6">
    <location>
        <begin position="128"/>
        <end position="145"/>
    </location>
</feature>
<dbReference type="AlphaFoldDB" id="A0A829YLY4"/>
<dbReference type="Proteomes" id="UP000445000">
    <property type="component" value="Unassembled WGS sequence"/>
</dbReference>
<dbReference type="InterPro" id="IPR037185">
    <property type="entry name" value="EmrE-like"/>
</dbReference>
<proteinExistence type="inferred from homology"/>
<feature type="transmembrane region" description="Helical" evidence="6">
    <location>
        <begin position="101"/>
        <end position="119"/>
    </location>
</feature>
<accession>A0A829YLY4</accession>
<dbReference type="PANTHER" id="PTHR32322:SF2">
    <property type="entry name" value="EAMA DOMAIN-CONTAINING PROTEIN"/>
    <property type="match status" value="1"/>
</dbReference>
<keyword evidence="9" id="KW-1185">Reference proteome</keyword>
<feature type="transmembrane region" description="Helical" evidence="6">
    <location>
        <begin position="157"/>
        <end position="174"/>
    </location>
</feature>
<evidence type="ECO:0000256" key="5">
    <source>
        <dbReference type="ARBA" id="ARBA00023136"/>
    </source>
</evidence>
<feature type="transmembrane region" description="Helical" evidence="6">
    <location>
        <begin position="41"/>
        <end position="57"/>
    </location>
</feature>
<evidence type="ECO:0000256" key="4">
    <source>
        <dbReference type="ARBA" id="ARBA00022989"/>
    </source>
</evidence>
<reference evidence="9" key="1">
    <citation type="submission" date="2020-01" db="EMBL/GenBank/DDBJ databases">
        <title>'Steroidobacter agaridevorans' sp. nov., agar-degrading bacteria isolated from rhizosphere soils.</title>
        <authorList>
            <person name="Ikenaga M."/>
            <person name="Kataoka M."/>
            <person name="Murouchi A."/>
            <person name="Katsuragi S."/>
            <person name="Sakai M."/>
        </authorList>
    </citation>
    <scope>NUCLEOTIDE SEQUENCE [LARGE SCALE GENOMIC DNA]</scope>
    <source>
        <strain evidence="9">YU21-B</strain>
    </source>
</reference>
<keyword evidence="3 6" id="KW-0812">Transmembrane</keyword>
<name>A0A829YLY4_9GAMM</name>
<evidence type="ECO:0000256" key="1">
    <source>
        <dbReference type="ARBA" id="ARBA00004141"/>
    </source>
</evidence>
<sequence>MSESRRSLALVLLVATMVVWGSTFVITKAAAKDIAPMMLATLRFLTAAIVLLPYAWLKGNWRSLPKPMPWGALFGMALTGIATFTIAFNYALVYGSASQGALIYALVPAAVAIAAVVFLKERMSQRRIAGIVLSIVGVGLVALGAESDSSSPQPLLGAVWMIGAVLSWAAYTIFAKRLAEVDQAVTIALVSLFGTLMLVPLAAIELSHAPWQAPSTQAWLGVIFLGVAASALAYIAYGYALRELEANLVGAFINLDPLVGVLTAVLFLGETLHSGQMLGGAIALAGMWLASSGEN</sequence>
<evidence type="ECO:0000313" key="8">
    <source>
        <dbReference type="EMBL" id="GFE83842.1"/>
    </source>
</evidence>
<protein>
    <recommendedName>
        <fullName evidence="7">EamA domain-containing protein</fullName>
    </recommendedName>
</protein>
<feature type="transmembrane region" description="Helical" evidence="6">
    <location>
        <begin position="186"/>
        <end position="206"/>
    </location>
</feature>
<feature type="domain" description="EamA" evidence="7">
    <location>
        <begin position="156"/>
        <end position="291"/>
    </location>
</feature>